<dbReference type="Pfam" id="PF10145">
    <property type="entry name" value="PhageMin_Tail"/>
    <property type="match status" value="1"/>
</dbReference>
<dbReference type="RefSeq" id="WP_213307862.1">
    <property type="nucleotide sequence ID" value="NZ_JAGYVZ010000043.1"/>
</dbReference>
<keyword evidence="2" id="KW-0812">Transmembrane</keyword>
<proteinExistence type="predicted"/>
<evidence type="ECO:0000313" key="5">
    <source>
        <dbReference type="Proteomes" id="UP000722625"/>
    </source>
</evidence>
<dbReference type="Proteomes" id="UP000722625">
    <property type="component" value="Unassembled WGS sequence"/>
</dbReference>
<reference evidence="4 5" key="1">
    <citation type="journal article" date="2018" name="Int. J. Syst. Evol. Microbiol.">
        <title>Flavobacterium chryseum sp. nov. and Flavobacterium psychroterrae sp. nov., novel environmental bacteria isolated from Antarctica.</title>
        <authorList>
            <person name="Kralova S."/>
            <person name="Svec P."/>
            <person name="Busse H.J."/>
            <person name="Stankova E."/>
            <person name="Vaczi P."/>
            <person name="Sedlacek I."/>
        </authorList>
    </citation>
    <scope>NUCLEOTIDE SEQUENCE [LARGE SCALE GENOMIC DNA]</scope>
    <source>
        <strain evidence="4 5">CCM 8827</strain>
    </source>
</reference>
<feature type="compositionally biased region" description="Basic and acidic residues" evidence="1">
    <location>
        <begin position="575"/>
        <end position="599"/>
    </location>
</feature>
<keyword evidence="2" id="KW-0472">Membrane</keyword>
<dbReference type="NCBIfam" id="TIGR01760">
    <property type="entry name" value="tape_meas_TP901"/>
    <property type="match status" value="1"/>
</dbReference>
<gene>
    <name evidence="4" type="ORF">KHA90_24005</name>
</gene>
<keyword evidence="2" id="KW-1133">Transmembrane helix</keyword>
<evidence type="ECO:0000256" key="1">
    <source>
        <dbReference type="SAM" id="MobiDB-lite"/>
    </source>
</evidence>
<dbReference type="EMBL" id="JAGYVZ010000043">
    <property type="protein sequence ID" value="MBS7234073.1"/>
    <property type="molecule type" value="Genomic_DNA"/>
</dbReference>
<accession>A0ABS5PIC2</accession>
<evidence type="ECO:0000259" key="3">
    <source>
        <dbReference type="Pfam" id="PF10145"/>
    </source>
</evidence>
<evidence type="ECO:0000256" key="2">
    <source>
        <dbReference type="SAM" id="Phobius"/>
    </source>
</evidence>
<name>A0ABS5PIC2_9FLAO</name>
<comment type="caution">
    <text evidence="4">The sequence shown here is derived from an EMBL/GenBank/DDBJ whole genome shotgun (WGS) entry which is preliminary data.</text>
</comment>
<feature type="transmembrane region" description="Helical" evidence="2">
    <location>
        <begin position="478"/>
        <end position="497"/>
    </location>
</feature>
<organism evidence="4 5">
    <name type="scientific">Flavobacterium psychroterrae</name>
    <dbReference type="NCBI Taxonomy" id="2133767"/>
    <lineage>
        <taxon>Bacteria</taxon>
        <taxon>Pseudomonadati</taxon>
        <taxon>Bacteroidota</taxon>
        <taxon>Flavobacteriia</taxon>
        <taxon>Flavobacteriales</taxon>
        <taxon>Flavobacteriaceae</taxon>
        <taxon>Flavobacterium</taxon>
    </lineage>
</organism>
<sequence length="669" mass="70227">MSNLFEFMFKITSNAQAITAGMDKLNATVEKVEASAGDMDKAFKKAFVDINNSLKTIKLSSIMDQVERTSNALTSLNKPGMDLSTSMYDLSAMTGVAGGKLKEIEGYARKSAVTFGGSAAAGAESFKLILGQLTPEIAKVPEALDAMGKSVAVTSKLMGGDQVGATELLTTAMNQYQVSLDDPIAASAEMAKMMNVMAAAAGEGSAELPQIKQALEQTGMAAKMANVSFEETNAALQILDKAGKKGSEGGVALRNVLVKLGQGKYIPKQYQEQLKKLGVDTTKLADKNSTLAERLTALKPAMKDSALMSAWLGEGADGATKALLAQIPTLETLTDKIQGTNTAYEQAAIVMESPAEKNKRLQAQIDDFKISLFNATGGVMGYAEVLGGMASTISDLSPLLSGMGTVITTLGSATKRAALFAKISSVWNAIAAGATELWATAQWHLNAAMDANPVGLIILGVMALLVYISYAIMKWNEFGAAMLLILGPIGWVINAFMTIKKHWDSITAAFKGEGILGGLKRIGQVLFDIVLYPLQQMLEILSNIPGLGGLAGGGAEKIKNLRASMNLVTADETKKKVEENTGIKEPKIPGATLDKDGKPTGDGSGSGTKSNEAIATGGTKNTVINITLKDLIGVLQISGKDFKDSANQMKEQSQDALLRVLASANTAAG</sequence>
<keyword evidence="5" id="KW-1185">Reference proteome</keyword>
<feature type="region of interest" description="Disordered" evidence="1">
    <location>
        <begin position="575"/>
        <end position="614"/>
    </location>
</feature>
<feature type="domain" description="Phage tail tape measure protein" evidence="3">
    <location>
        <begin position="138"/>
        <end position="304"/>
    </location>
</feature>
<feature type="transmembrane region" description="Helical" evidence="2">
    <location>
        <begin position="454"/>
        <end position="472"/>
    </location>
</feature>
<evidence type="ECO:0000313" key="4">
    <source>
        <dbReference type="EMBL" id="MBS7234073.1"/>
    </source>
</evidence>
<dbReference type="InterPro" id="IPR010090">
    <property type="entry name" value="Phage_tape_meas"/>
</dbReference>
<protein>
    <submittedName>
        <fullName evidence="4">Phage tail tape measure protein</fullName>
    </submittedName>
</protein>